<feature type="region of interest" description="Disordered" evidence="11">
    <location>
        <begin position="1856"/>
        <end position="1915"/>
    </location>
</feature>
<dbReference type="CDD" id="cd19172">
    <property type="entry name" value="SET_SETD2"/>
    <property type="match status" value="1"/>
</dbReference>
<dbReference type="GO" id="GO:0005634">
    <property type="term" value="C:nucleus"/>
    <property type="evidence" value="ECO:0000318"/>
    <property type="project" value="GO_Central"/>
</dbReference>
<dbReference type="KEGG" id="bdi:100838109"/>
<evidence type="ECO:0000256" key="7">
    <source>
        <dbReference type="ARBA" id="ARBA00022723"/>
    </source>
</evidence>
<dbReference type="RefSeq" id="XP_003575133.2">
    <property type="nucleotide sequence ID" value="XM_003575085.4"/>
</dbReference>
<feature type="domain" description="SET" evidence="12">
    <location>
        <begin position="1290"/>
        <end position="1407"/>
    </location>
</feature>
<protein>
    <recommendedName>
        <fullName evidence="19">Histone-lysine N-methyltransferase ASHH2</fullName>
    </recommendedName>
</protein>
<dbReference type="Pfam" id="PF07496">
    <property type="entry name" value="zf-CW"/>
    <property type="match status" value="1"/>
</dbReference>
<dbReference type="EMBL" id="CM000882">
    <property type="protein sequence ID" value="PNT68825.1"/>
    <property type="molecule type" value="Genomic_DNA"/>
</dbReference>
<dbReference type="EnsemblPlants" id="KQJ99871">
    <property type="protein sequence ID" value="KQJ99871"/>
    <property type="gene ID" value="BRADI_3g45727v3"/>
</dbReference>
<dbReference type="EMBL" id="CM000882">
    <property type="protein sequence ID" value="KQJ99871.1"/>
    <property type="molecule type" value="Genomic_DNA"/>
</dbReference>
<dbReference type="Pfam" id="PF00856">
    <property type="entry name" value="SET"/>
    <property type="match status" value="1"/>
</dbReference>
<dbReference type="InterPro" id="IPR046341">
    <property type="entry name" value="SET_dom_sf"/>
</dbReference>
<dbReference type="OrthoDB" id="422362at2759"/>
<keyword evidence="6" id="KW-0949">S-adenosyl-L-methionine</keyword>
<evidence type="ECO:0000256" key="2">
    <source>
        <dbReference type="ARBA" id="ARBA00004286"/>
    </source>
</evidence>
<dbReference type="GO" id="GO:0008270">
    <property type="term" value="F:zinc ion binding"/>
    <property type="evidence" value="ECO:0007669"/>
    <property type="project" value="UniProtKB-KW"/>
</dbReference>
<feature type="compositionally biased region" description="Basic and acidic residues" evidence="11">
    <location>
        <begin position="1"/>
        <end position="16"/>
    </location>
</feature>
<dbReference type="EnsemblPlants" id="PNT68824">
    <property type="protein sequence ID" value="PNT68824"/>
    <property type="gene ID" value="BRADI_3g45727v3"/>
</dbReference>
<feature type="domain" description="Post-SET" evidence="13">
    <location>
        <begin position="1415"/>
        <end position="1431"/>
    </location>
</feature>
<evidence type="ECO:0000256" key="5">
    <source>
        <dbReference type="ARBA" id="ARBA00022679"/>
    </source>
</evidence>
<dbReference type="PROSITE" id="PS51050">
    <property type="entry name" value="ZF_CW"/>
    <property type="match status" value="1"/>
</dbReference>
<feature type="compositionally biased region" description="Polar residues" evidence="11">
    <location>
        <begin position="711"/>
        <end position="721"/>
    </location>
</feature>
<reference evidence="17" key="3">
    <citation type="submission" date="2018-08" db="UniProtKB">
        <authorList>
            <consortium name="EnsemblPlants"/>
        </authorList>
    </citation>
    <scope>IDENTIFICATION</scope>
    <source>
        <strain evidence="17">cv. Bd21</strain>
    </source>
</reference>
<keyword evidence="3" id="KW-0158">Chromosome</keyword>
<evidence type="ECO:0000256" key="4">
    <source>
        <dbReference type="ARBA" id="ARBA00022603"/>
    </source>
</evidence>
<dbReference type="Gene3D" id="3.30.40.100">
    <property type="match status" value="1"/>
</dbReference>
<evidence type="ECO:0000256" key="9">
    <source>
        <dbReference type="ARBA" id="ARBA00022833"/>
    </source>
</evidence>
<dbReference type="Gramene" id="KQJ99871">
    <property type="protein sequence ID" value="KQJ99871"/>
    <property type="gene ID" value="BRADI_3g45727v3"/>
</dbReference>
<keyword evidence="5" id="KW-0808">Transferase</keyword>
<dbReference type="Gene3D" id="2.170.270.10">
    <property type="entry name" value="SET domain"/>
    <property type="match status" value="1"/>
</dbReference>
<dbReference type="Gramene" id="PNT68823">
    <property type="protein sequence ID" value="PNT68823"/>
    <property type="gene ID" value="BRADI_3g45727v3"/>
</dbReference>
<dbReference type="InterPro" id="IPR006560">
    <property type="entry name" value="AWS_dom"/>
</dbReference>
<proteinExistence type="predicted"/>
<feature type="region of interest" description="Disordered" evidence="11">
    <location>
        <begin position="2012"/>
        <end position="2066"/>
    </location>
</feature>
<evidence type="ECO:0000256" key="6">
    <source>
        <dbReference type="ARBA" id="ARBA00022691"/>
    </source>
</evidence>
<dbReference type="PROSITE" id="PS51215">
    <property type="entry name" value="AWS"/>
    <property type="match status" value="1"/>
</dbReference>
<evidence type="ECO:0000256" key="8">
    <source>
        <dbReference type="ARBA" id="ARBA00022771"/>
    </source>
</evidence>
<sequence length="2066" mass="226321">MKEAGADGRSWEDHLATARLNGEAKAAAPQVGHGLGADKACAMSTEEDEEKDKGCNLAVKLEESVEAISPPFEVRGRISEEKGSSMEERPLNMDEEKTCNFLVESAESGNLQTCYGANGRVLSKALCITCGDTLCSKDVGCVRGSVDKVTERSQYELGGLVCNGGLSDSIKHDADRCPNGVDDIIFMTDDNYELSQDDLMLKIEAEASGQLLEDSVPSVSGSIDVSLNGKAGQCEEDVLCNGALGKTSLEDVQLRCMKPHCGDGSLPDPVKFDIQQLPHDMDVTRLKKYVNQLDEDGLLQKIGAEVSIPVREDSVPSNFGIGEISEHKTGMEKVACGSMGFFGVLSCEGGFWKEALEDENQSPRMDAKAREDNLQTCWVETCHGNGSLSDLRESDSENLPCGANGPSLMIDANHELEKGVFLPSIDADLSLPVYEASLHSVNDRPMDVPVNGTSGWIGELSTNRTCVEKLKYESLGEGTLLCENEVGFQTEASVNARMGIAKDPISSICKDEIMESSEACGPFPEIKVPLQHQQTDQKHETVDLPLERDLIRSSYNQPWEDEPFHSCKGSSAPCLGHRDTSGVKLGSPDHLAQELNTCNSAIDKPCSADFVENGNDGELQNQTSESLNVFRRRNPRRAASSRINLEKHDQINKGSKNIRKSKKIKRSWSLVESTMIKFPNKTTKGRSGINRPPKSTGWGCLQKLTDGFSQNCGPSTSNSHLTYIEKGRSNTRSEDKKQPSIRKTRSLRGSRNKCPALSDIGYALDEVNGESAFLATTGTNAPSEGYIGNFPKLVPDSLVNVSCDARKTAQYMSIQTEMQQLDTHLESVTQETCPTYIHGQFAKSTSEPSLNNSGVGFSPDSVLEVASVTCENNTSASHDVTLRENTSYPAALAGDCLHASTLSSFDFQKNHASSSTDLEQCTKNVKGDENTRKEEMNPSHARIGNGIGEVKVQCLEMSNAVRRSKNLRKQECQKKDGIKGNNMKNISSTKIPSSEASKLRASFNDSSSLGPSELLLSTGPAKFGSCFEVITSATQDLSLHEHNSMQGPSVTGSVRDPNAKGKNKMKNIADDVFLDPVSSTLPYQLVTDLAGSHMNEQSNHSPATERAFKNSAALALELPRNAACKKDGTSLPQPVRSAWVCCDDCQKWRCIPAELADTIGETNCRWTCKDNRDNAFADCSIPQEKTNAEINAELELSDASADEADNDGSNSKASRAPSWTAVKTNSFLHRNRRTQSIDESMVCNCKPPQDGRMGCRDGCLNRMLNIECTKRTCPCGEYCSNQQFQRRSYAKISWFCSGKKGFGLQLKEEVTEGRFLIEYVGEVLDITAYECRQRYYASKGQKHFYFMALNGGEVIDACTKGNLGRFINHSCSPNCRTEKWMVNGEVCIGIFAMRNIKKGEELTFDYNYVRVSGAAPQKCFCGTAKCRGYIGGDISGSGIIAQDNAGAEHFETLAADKDAEEMLANGACSHGVNPNIAEHGTSIQSEDLNDCAPASPESEPHQETSLILFDTSEPEYSLEALSPQDSEEITRTPVHVSQTENSLQQFPVHDTQPLDILQKTRNTMDLQFPVYDTQPLDTKAPNAMIGSTPSSDLGSNLVPSFHANKKDNLKRRRNVKPSLSPIDNEHALGVEGTLNNLLDRDGGISKRKDSANGYLKLLVLTAAEGDNAGGTSKSVRDLSLILDALLKTKSSSVLLDIINKNGLQMLHNILKQNRDNFHRTPILRKLLKVLEFLASKEILTPGDINAGPRCAGMESFRDSMLSLASRHSDVQVYKIARKFRDDWITPYIAGPVSTSNCSTDSYFTRRKHKSRWDYQPESHYRMVGLQVQKVYSRHGELDLQTGLKRNRSQGNWANIYNDDAPVMGRSTDGADDEVPPGFEPQQEHGPAQASLDWGADDEVPPGFEPQQKQQPAQASLDCGVAPGFCQERYLPHLSISHGIPIALVQHLGTSEVEGGHGGEKWKVAPGMPFSPFPPLPTYPRGSPCPSTSSNQMSHHNGAPVMKHNSSEYMGRADGRGGRGHRNWRNGARTRFPYNQGRRFPSNHHRFERCQPPRPQEHGGSGFRGRE</sequence>
<evidence type="ECO:0000256" key="10">
    <source>
        <dbReference type="ARBA" id="ARBA00023242"/>
    </source>
</evidence>
<evidence type="ECO:0000313" key="18">
    <source>
        <dbReference type="Proteomes" id="UP000008810"/>
    </source>
</evidence>
<dbReference type="EnsemblPlants" id="PNT68823">
    <property type="protein sequence ID" value="PNT68823"/>
    <property type="gene ID" value="BRADI_3g45727v3"/>
</dbReference>
<keyword evidence="4" id="KW-0489">Methyltransferase</keyword>
<dbReference type="Proteomes" id="UP000008810">
    <property type="component" value="Chromosome 3"/>
</dbReference>
<dbReference type="Gramene" id="PNT68826">
    <property type="protein sequence ID" value="PNT68826"/>
    <property type="gene ID" value="BRADI_3g45727v3"/>
</dbReference>
<reference evidence="16 17" key="1">
    <citation type="journal article" date="2010" name="Nature">
        <title>Genome sequencing and analysis of the model grass Brachypodium distachyon.</title>
        <authorList>
            <consortium name="International Brachypodium Initiative"/>
        </authorList>
    </citation>
    <scope>NUCLEOTIDE SEQUENCE [LARGE SCALE GENOMIC DNA]</scope>
    <source>
        <strain evidence="16 17">Bd21</strain>
    </source>
</reference>
<keyword evidence="10" id="KW-0539">Nucleus</keyword>
<dbReference type="SMART" id="SM00508">
    <property type="entry name" value="PostSET"/>
    <property type="match status" value="1"/>
</dbReference>
<dbReference type="FunFam" id="3.30.40.100:FF:000006">
    <property type="entry name" value="Histone-lysine N-methyltransferase"/>
    <property type="match status" value="1"/>
</dbReference>
<evidence type="ECO:0000313" key="16">
    <source>
        <dbReference type="EMBL" id="PNT68826.1"/>
    </source>
</evidence>
<reference evidence="16" key="2">
    <citation type="submission" date="2017-06" db="EMBL/GenBank/DDBJ databases">
        <title>WGS assembly of Brachypodium distachyon.</title>
        <authorList>
            <consortium name="The International Brachypodium Initiative"/>
            <person name="Lucas S."/>
            <person name="Harmon-Smith M."/>
            <person name="Lail K."/>
            <person name="Tice H."/>
            <person name="Grimwood J."/>
            <person name="Bruce D."/>
            <person name="Barry K."/>
            <person name="Shu S."/>
            <person name="Lindquist E."/>
            <person name="Wang M."/>
            <person name="Pitluck S."/>
            <person name="Vogel J.P."/>
            <person name="Garvin D.F."/>
            <person name="Mockler T.C."/>
            <person name="Schmutz J."/>
            <person name="Rokhsar D."/>
            <person name="Bevan M.W."/>
        </authorList>
    </citation>
    <scope>NUCLEOTIDE SEQUENCE</scope>
    <source>
        <strain evidence="16">Bd21</strain>
    </source>
</reference>
<feature type="compositionally biased region" description="Basic and acidic residues" evidence="11">
    <location>
        <begin position="2047"/>
        <end position="2056"/>
    </location>
</feature>
<evidence type="ECO:0000256" key="3">
    <source>
        <dbReference type="ARBA" id="ARBA00022454"/>
    </source>
</evidence>
<feature type="compositionally biased region" description="Polar residues" evidence="11">
    <location>
        <begin position="982"/>
        <end position="996"/>
    </location>
</feature>
<feature type="domain" description="AWS" evidence="15">
    <location>
        <begin position="1238"/>
        <end position="1288"/>
    </location>
</feature>
<feature type="compositionally biased region" description="Basic and acidic residues" evidence="11">
    <location>
        <begin position="723"/>
        <end position="738"/>
    </location>
</feature>
<dbReference type="GeneID" id="100838109"/>
<feature type="region of interest" description="Disordered" evidence="11">
    <location>
        <begin position="1521"/>
        <end position="1551"/>
    </location>
</feature>
<dbReference type="GO" id="GO:0032259">
    <property type="term" value="P:methylation"/>
    <property type="evidence" value="ECO:0007669"/>
    <property type="project" value="UniProtKB-KW"/>
</dbReference>
<dbReference type="EMBL" id="CM000882">
    <property type="protein sequence ID" value="PNT68826.1"/>
    <property type="molecule type" value="Genomic_DNA"/>
</dbReference>
<evidence type="ECO:0008006" key="19">
    <source>
        <dbReference type="Google" id="ProtNLM"/>
    </source>
</evidence>
<dbReference type="InterPro" id="IPR044437">
    <property type="entry name" value="SETD2/Set2_SET"/>
</dbReference>
<keyword evidence="7" id="KW-0479">Metal-binding</keyword>
<evidence type="ECO:0000259" key="14">
    <source>
        <dbReference type="PROSITE" id="PS51050"/>
    </source>
</evidence>
<evidence type="ECO:0000313" key="17">
    <source>
        <dbReference type="EnsemblPlants" id="KQJ99871"/>
    </source>
</evidence>
<dbReference type="STRING" id="15368.I1IAH5"/>
<dbReference type="InterPro" id="IPR011124">
    <property type="entry name" value="Znf_CW"/>
</dbReference>
<dbReference type="eggNOG" id="KOG4442">
    <property type="taxonomic scope" value="Eukaryota"/>
</dbReference>
<dbReference type="Gramene" id="PNT68824">
    <property type="protein sequence ID" value="PNT68824"/>
    <property type="gene ID" value="BRADI_3g45727v3"/>
</dbReference>
<dbReference type="OMA" id="VTCESNT"/>
<dbReference type="SMART" id="SM00570">
    <property type="entry name" value="AWS"/>
    <property type="match status" value="1"/>
</dbReference>
<dbReference type="SMART" id="SM00317">
    <property type="entry name" value="SET"/>
    <property type="match status" value="1"/>
</dbReference>
<keyword evidence="18" id="KW-1185">Reference proteome</keyword>
<dbReference type="EMBL" id="CM000882">
    <property type="protein sequence ID" value="PNT68824.1"/>
    <property type="molecule type" value="Genomic_DNA"/>
</dbReference>
<evidence type="ECO:0000259" key="15">
    <source>
        <dbReference type="PROSITE" id="PS51215"/>
    </source>
</evidence>
<dbReference type="Gramene" id="PNT68825">
    <property type="protein sequence ID" value="PNT68825"/>
    <property type="gene ID" value="BRADI_3g45727v3"/>
</dbReference>
<dbReference type="GO" id="GO:0000785">
    <property type="term" value="C:chromatin"/>
    <property type="evidence" value="ECO:0000318"/>
    <property type="project" value="GO_Central"/>
</dbReference>
<dbReference type="EMBL" id="CM000882">
    <property type="protein sequence ID" value="PNT68823.1"/>
    <property type="molecule type" value="Genomic_DNA"/>
</dbReference>
<dbReference type="GO" id="GO:0006355">
    <property type="term" value="P:regulation of DNA-templated transcription"/>
    <property type="evidence" value="ECO:0000318"/>
    <property type="project" value="GO_Central"/>
</dbReference>
<evidence type="ECO:0000256" key="1">
    <source>
        <dbReference type="ARBA" id="ARBA00004123"/>
    </source>
</evidence>
<dbReference type="SUPFAM" id="SSF82199">
    <property type="entry name" value="SET domain"/>
    <property type="match status" value="1"/>
</dbReference>
<feature type="compositionally biased region" description="Polar residues" evidence="11">
    <location>
        <begin position="1586"/>
        <end position="1598"/>
    </location>
</feature>
<dbReference type="InterPro" id="IPR001214">
    <property type="entry name" value="SET_dom"/>
</dbReference>
<dbReference type="PROSITE" id="PS50868">
    <property type="entry name" value="POST_SET"/>
    <property type="match status" value="1"/>
</dbReference>
<feature type="region of interest" description="Disordered" evidence="11">
    <location>
        <begin position="1586"/>
        <end position="1624"/>
    </location>
</feature>
<feature type="region of interest" description="Disordered" evidence="11">
    <location>
        <begin position="711"/>
        <end position="750"/>
    </location>
</feature>
<dbReference type="PROSITE" id="PS50280">
    <property type="entry name" value="SET"/>
    <property type="match status" value="1"/>
</dbReference>
<evidence type="ECO:0000259" key="12">
    <source>
        <dbReference type="PROSITE" id="PS50280"/>
    </source>
</evidence>
<feature type="compositionally biased region" description="Basic and acidic residues" evidence="11">
    <location>
        <begin position="968"/>
        <end position="978"/>
    </location>
</feature>
<feature type="region of interest" description="Disordered" evidence="11">
    <location>
        <begin position="965"/>
        <end position="997"/>
    </location>
</feature>
<gene>
    <name evidence="17" type="primary">LOC100838109</name>
    <name evidence="16" type="ORF">BRADI_3g45727v3</name>
</gene>
<dbReference type="GO" id="GO:0046975">
    <property type="term" value="F:histone H3K36 methyltransferase activity"/>
    <property type="evidence" value="ECO:0000318"/>
    <property type="project" value="GO_Central"/>
</dbReference>
<dbReference type="PANTHER" id="PTHR22884">
    <property type="entry name" value="SET DOMAIN PROTEINS"/>
    <property type="match status" value="1"/>
</dbReference>
<feature type="compositionally biased region" description="Basic residues" evidence="11">
    <location>
        <begin position="739"/>
        <end position="750"/>
    </location>
</feature>
<feature type="compositionally biased region" description="Polar residues" evidence="11">
    <location>
        <begin position="1535"/>
        <end position="1545"/>
    </location>
</feature>
<organism evidence="16">
    <name type="scientific">Brachypodium distachyon</name>
    <name type="common">Purple false brome</name>
    <name type="synonym">Trachynia distachya</name>
    <dbReference type="NCBI Taxonomy" id="15368"/>
    <lineage>
        <taxon>Eukaryota</taxon>
        <taxon>Viridiplantae</taxon>
        <taxon>Streptophyta</taxon>
        <taxon>Embryophyta</taxon>
        <taxon>Tracheophyta</taxon>
        <taxon>Spermatophyta</taxon>
        <taxon>Magnoliopsida</taxon>
        <taxon>Liliopsida</taxon>
        <taxon>Poales</taxon>
        <taxon>Poaceae</taxon>
        <taxon>BOP clade</taxon>
        <taxon>Pooideae</taxon>
        <taxon>Stipodae</taxon>
        <taxon>Brachypodieae</taxon>
        <taxon>Brachypodium</taxon>
    </lineage>
</organism>
<dbReference type="EnsemblPlants" id="PNT68826">
    <property type="protein sequence ID" value="PNT68826"/>
    <property type="gene ID" value="BRADI_3g45727v3"/>
</dbReference>
<feature type="domain" description="CW-type" evidence="14">
    <location>
        <begin position="1133"/>
        <end position="1187"/>
    </location>
</feature>
<dbReference type="InterPro" id="IPR003616">
    <property type="entry name" value="Post-SET_dom"/>
</dbReference>
<feature type="region of interest" description="Disordered" evidence="11">
    <location>
        <begin position="1"/>
        <end position="31"/>
    </location>
</feature>
<evidence type="ECO:0000256" key="11">
    <source>
        <dbReference type="SAM" id="MobiDB-lite"/>
    </source>
</evidence>
<keyword evidence="8" id="KW-0863">Zinc-finger</keyword>
<accession>I1IAH5</accession>
<dbReference type="FunFam" id="2.170.270.10:FF:000035">
    <property type="entry name" value="Histone-lysine N-methyltransferase"/>
    <property type="match status" value="1"/>
</dbReference>
<keyword evidence="9" id="KW-0862">Zinc</keyword>
<dbReference type="EnsemblPlants" id="PNT68825">
    <property type="protein sequence ID" value="PNT68825"/>
    <property type="gene ID" value="BRADI_3g45727v3"/>
</dbReference>
<dbReference type="InterPro" id="IPR050777">
    <property type="entry name" value="SET2_Histone-Lys_MeTrsfase"/>
</dbReference>
<name>I1IAH5_BRADI</name>
<dbReference type="HOGENOM" id="CLU_001387_0_0_1"/>
<evidence type="ECO:0000259" key="13">
    <source>
        <dbReference type="PROSITE" id="PS50868"/>
    </source>
</evidence>
<comment type="subcellular location">
    <subcellularLocation>
        <location evidence="2">Chromosome</location>
    </subcellularLocation>
    <subcellularLocation>
        <location evidence="1">Nucleus</location>
    </subcellularLocation>
</comment>
<dbReference type="Pfam" id="PF17907">
    <property type="entry name" value="AWS"/>
    <property type="match status" value="1"/>
</dbReference>